<evidence type="ECO:0000256" key="2">
    <source>
        <dbReference type="ARBA" id="ARBA00008683"/>
    </source>
</evidence>
<dbReference type="NCBIfam" id="TIGR00706">
    <property type="entry name" value="SppA_dom"/>
    <property type="match status" value="1"/>
</dbReference>
<evidence type="ECO:0000313" key="8">
    <source>
        <dbReference type="EMBL" id="MDN5200843.1"/>
    </source>
</evidence>
<comment type="subcellular location">
    <subcellularLocation>
        <location evidence="1">Membrane</location>
    </subcellularLocation>
</comment>
<sequence length="583" mass="65175">MVKFLRNLLATLLGLFIFSVLAFFFFFIFFSVIATSESQVVVKSNSVLHLKLNKPIEERAIEDPFEEMLPGHTSTVGLIELLEAIEHAKDDDKIEGIYLESGYPMAGFAKIEAIRNALIDFKTSGKFITSYSEVYSEGGYYLASTADDIYLNPRGFLEFNGLRASMTFLKGTLEKLEIEPEIFKVGDFKSAVEPFLREDMSDENRAQTESLINSIYDHYLQNVAESINVPVDELTNISDSMLIRRTEDAVEHKLVTALAYYDEVQSKLKEQLDLEEDDKINFISPTKYRKSIKKSYSASDRIAVIVASGEIVYGNGDSKSIGSHKFAKEIRKARLDDKVKAVVLRINSPGGNALGSDMMWREVVLTSKVKPIIASMSTYAASGGYYMAMGCDTIVAEPTTVTGSIGIFLTLFNMQDFLKNKLGITTDGVSTGEFSDIYTLNRPLTNYEKNIIQNSVNNGYEDFVSKAAEGRNMEVDALKKIASGRVWSGLQAKENGLVDVLGGLDEAIATAAEAAGIEEKYQVRYYPHQKPFIEQILSDLNQDIETRMVKSNLGELYPHFEQIKRIKNLQGLQARMPFDISID</sequence>
<proteinExistence type="inferred from homology"/>
<dbReference type="Gene3D" id="3.90.226.10">
    <property type="entry name" value="2-enoyl-CoA Hydratase, Chain A, domain 1"/>
    <property type="match status" value="4"/>
</dbReference>
<dbReference type="InterPro" id="IPR029045">
    <property type="entry name" value="ClpP/crotonase-like_dom_sf"/>
</dbReference>
<reference evidence="8" key="1">
    <citation type="submission" date="2023-06" db="EMBL/GenBank/DDBJ databases">
        <title>Genomic of Parafulvivirga corallium.</title>
        <authorList>
            <person name="Wang G."/>
        </authorList>
    </citation>
    <scope>NUCLEOTIDE SEQUENCE</scope>
    <source>
        <strain evidence="8">BMA10</strain>
    </source>
</reference>
<dbReference type="InterPro" id="IPR004634">
    <property type="entry name" value="Pept_S49_pIV"/>
</dbReference>
<evidence type="ECO:0000256" key="4">
    <source>
        <dbReference type="ARBA" id="ARBA00022801"/>
    </source>
</evidence>
<dbReference type="EMBL" id="JAUJEA010000002">
    <property type="protein sequence ID" value="MDN5200843.1"/>
    <property type="molecule type" value="Genomic_DNA"/>
</dbReference>
<keyword evidence="6" id="KW-0472">Membrane</keyword>
<dbReference type="InterPro" id="IPR002142">
    <property type="entry name" value="Peptidase_S49"/>
</dbReference>
<dbReference type="PIRSF" id="PIRSF001217">
    <property type="entry name" value="Protease_4_SppA"/>
    <property type="match status" value="1"/>
</dbReference>
<name>A0ABT8KKT1_9BACT</name>
<evidence type="ECO:0000256" key="3">
    <source>
        <dbReference type="ARBA" id="ARBA00022670"/>
    </source>
</evidence>
<keyword evidence="4" id="KW-0378">Hydrolase</keyword>
<dbReference type="PANTHER" id="PTHR33209">
    <property type="entry name" value="PROTEASE 4"/>
    <property type="match status" value="1"/>
</dbReference>
<protein>
    <submittedName>
        <fullName evidence="8">Signal peptide peptidase SppA</fullName>
    </submittedName>
</protein>
<dbReference type="NCBIfam" id="TIGR00705">
    <property type="entry name" value="SppA_67K"/>
    <property type="match status" value="1"/>
</dbReference>
<dbReference type="PANTHER" id="PTHR33209:SF1">
    <property type="entry name" value="PEPTIDASE S49 DOMAIN-CONTAINING PROTEIN"/>
    <property type="match status" value="1"/>
</dbReference>
<feature type="domain" description="Peptidase S49" evidence="7">
    <location>
        <begin position="121"/>
        <end position="274"/>
    </location>
</feature>
<evidence type="ECO:0000259" key="7">
    <source>
        <dbReference type="Pfam" id="PF01343"/>
    </source>
</evidence>
<keyword evidence="3" id="KW-0645">Protease</keyword>
<keyword evidence="5" id="KW-0720">Serine protease</keyword>
<dbReference type="InterPro" id="IPR004635">
    <property type="entry name" value="Pept_S49_SppA"/>
</dbReference>
<evidence type="ECO:0000256" key="1">
    <source>
        <dbReference type="ARBA" id="ARBA00004370"/>
    </source>
</evidence>
<comment type="similarity">
    <text evidence="2">Belongs to the peptidase S49 family.</text>
</comment>
<feature type="domain" description="Peptidase S49" evidence="7">
    <location>
        <begin position="367"/>
        <end position="517"/>
    </location>
</feature>
<dbReference type="CDD" id="cd07023">
    <property type="entry name" value="S49_Sppa_N_C"/>
    <property type="match status" value="1"/>
</dbReference>
<accession>A0ABT8KKT1</accession>
<dbReference type="CDD" id="cd07018">
    <property type="entry name" value="S49_SppA_67K_type"/>
    <property type="match status" value="1"/>
</dbReference>
<evidence type="ECO:0000313" key="9">
    <source>
        <dbReference type="Proteomes" id="UP001172082"/>
    </source>
</evidence>
<organism evidence="8 9">
    <name type="scientific">Splendidivirga corallicola</name>
    <dbReference type="NCBI Taxonomy" id="3051826"/>
    <lineage>
        <taxon>Bacteria</taxon>
        <taxon>Pseudomonadati</taxon>
        <taxon>Bacteroidota</taxon>
        <taxon>Cytophagia</taxon>
        <taxon>Cytophagales</taxon>
        <taxon>Splendidivirgaceae</taxon>
        <taxon>Splendidivirga</taxon>
    </lineage>
</organism>
<gene>
    <name evidence="8" type="primary">sppA</name>
    <name evidence="8" type="ORF">QQ008_05710</name>
</gene>
<comment type="caution">
    <text evidence="8">The sequence shown here is derived from an EMBL/GenBank/DDBJ whole genome shotgun (WGS) entry which is preliminary data.</text>
</comment>
<dbReference type="SUPFAM" id="SSF52096">
    <property type="entry name" value="ClpP/crotonase"/>
    <property type="match status" value="2"/>
</dbReference>
<evidence type="ECO:0000256" key="6">
    <source>
        <dbReference type="ARBA" id="ARBA00023136"/>
    </source>
</evidence>
<dbReference type="InterPro" id="IPR047272">
    <property type="entry name" value="S49_SppA_C"/>
</dbReference>
<dbReference type="Proteomes" id="UP001172082">
    <property type="component" value="Unassembled WGS sequence"/>
</dbReference>
<dbReference type="Pfam" id="PF01343">
    <property type="entry name" value="Peptidase_S49"/>
    <property type="match status" value="2"/>
</dbReference>
<keyword evidence="9" id="KW-1185">Reference proteome</keyword>
<evidence type="ECO:0000256" key="5">
    <source>
        <dbReference type="ARBA" id="ARBA00022825"/>
    </source>
</evidence>
<dbReference type="InterPro" id="IPR047217">
    <property type="entry name" value="S49_SppA_67K_type_N"/>
</dbReference>